<gene>
    <name evidence="1" type="ORF">GCM10017621_30130</name>
</gene>
<protein>
    <submittedName>
        <fullName evidence="1">Uncharacterized protein</fullName>
    </submittedName>
</protein>
<comment type="caution">
    <text evidence="1">The sequence shown here is derived from an EMBL/GenBank/DDBJ whole genome shotgun (WGS) entry which is preliminary data.</text>
</comment>
<evidence type="ECO:0000313" key="1">
    <source>
        <dbReference type="EMBL" id="GLK53505.1"/>
    </source>
</evidence>
<dbReference type="AlphaFoldDB" id="A0A9W6IQR7"/>
<dbReference type="EMBL" id="BSFE01000011">
    <property type="protein sequence ID" value="GLK53505.1"/>
    <property type="molecule type" value="Genomic_DNA"/>
</dbReference>
<sequence length="40" mass="4602">MIDGLEEEALLDKCIDAALDVSGRPRQLQIIMGRFRKRML</sequence>
<evidence type="ECO:0000313" key="2">
    <source>
        <dbReference type="Proteomes" id="UP001143486"/>
    </source>
</evidence>
<accession>A0A9W6IQR7</accession>
<dbReference type="Proteomes" id="UP001143486">
    <property type="component" value="Unassembled WGS sequence"/>
</dbReference>
<reference evidence="1" key="1">
    <citation type="journal article" date="2014" name="Int. J. Syst. Evol. Microbiol.">
        <title>Complete genome sequence of Corynebacterium casei LMG S-19264T (=DSM 44701T), isolated from a smear-ripened cheese.</title>
        <authorList>
            <consortium name="US DOE Joint Genome Institute (JGI-PGF)"/>
            <person name="Walter F."/>
            <person name="Albersmeier A."/>
            <person name="Kalinowski J."/>
            <person name="Ruckert C."/>
        </authorList>
    </citation>
    <scope>NUCLEOTIDE SEQUENCE</scope>
    <source>
        <strain evidence="1">VKM B-1513</strain>
    </source>
</reference>
<organism evidence="1 2">
    <name type="scientific">Maricaulis virginensis</name>
    <dbReference type="NCBI Taxonomy" id="144022"/>
    <lineage>
        <taxon>Bacteria</taxon>
        <taxon>Pseudomonadati</taxon>
        <taxon>Pseudomonadota</taxon>
        <taxon>Alphaproteobacteria</taxon>
        <taxon>Maricaulales</taxon>
        <taxon>Maricaulaceae</taxon>
        <taxon>Maricaulis</taxon>
    </lineage>
</organism>
<name>A0A9W6IQR7_9PROT</name>
<proteinExistence type="predicted"/>
<keyword evidence="2" id="KW-1185">Reference proteome</keyword>
<reference evidence="1" key="2">
    <citation type="submission" date="2023-01" db="EMBL/GenBank/DDBJ databases">
        <authorList>
            <person name="Sun Q."/>
            <person name="Evtushenko L."/>
        </authorList>
    </citation>
    <scope>NUCLEOTIDE SEQUENCE</scope>
    <source>
        <strain evidence="1">VKM B-1513</strain>
    </source>
</reference>